<gene>
    <name evidence="1" type="ORF">LCGC14_3023410</name>
</gene>
<proteinExistence type="predicted"/>
<comment type="caution">
    <text evidence="1">The sequence shown here is derived from an EMBL/GenBank/DDBJ whole genome shotgun (WGS) entry which is preliminary data.</text>
</comment>
<reference evidence="1" key="1">
    <citation type="journal article" date="2015" name="Nature">
        <title>Complex archaea that bridge the gap between prokaryotes and eukaryotes.</title>
        <authorList>
            <person name="Spang A."/>
            <person name="Saw J.H."/>
            <person name="Jorgensen S.L."/>
            <person name="Zaremba-Niedzwiedzka K."/>
            <person name="Martijn J."/>
            <person name="Lind A.E."/>
            <person name="van Eijk R."/>
            <person name="Schleper C."/>
            <person name="Guy L."/>
            <person name="Ettema T.J."/>
        </authorList>
    </citation>
    <scope>NUCLEOTIDE SEQUENCE</scope>
</reference>
<accession>A0A0F8XHP3</accession>
<protein>
    <submittedName>
        <fullName evidence="1">Uncharacterized protein</fullName>
    </submittedName>
</protein>
<name>A0A0F8XHP3_9ZZZZ</name>
<dbReference type="EMBL" id="LAZR01062921">
    <property type="protein sequence ID" value="KKK60535.1"/>
    <property type="molecule type" value="Genomic_DNA"/>
</dbReference>
<evidence type="ECO:0000313" key="1">
    <source>
        <dbReference type="EMBL" id="KKK60535.1"/>
    </source>
</evidence>
<sequence>MEDKYPLAPDVAAEIIIQAKCLRCNQNYTQKTKYWTKLYELDKAEGSRRFLDNHFGAIKDALISVLFRNNPCPKCREQGMIDGRTTPN</sequence>
<organism evidence="1">
    <name type="scientific">marine sediment metagenome</name>
    <dbReference type="NCBI Taxonomy" id="412755"/>
    <lineage>
        <taxon>unclassified sequences</taxon>
        <taxon>metagenomes</taxon>
        <taxon>ecological metagenomes</taxon>
    </lineage>
</organism>
<dbReference type="AlphaFoldDB" id="A0A0F8XHP3"/>